<keyword evidence="6 9" id="KW-0211">Defensin</keyword>
<dbReference type="Ensembl" id="ENSBIXT00005037541.1">
    <property type="protein sequence ID" value="ENSBIXP00005022993.1"/>
    <property type="gene ID" value="ENSBIXG00005006012.1"/>
</dbReference>
<dbReference type="InterPro" id="IPR025933">
    <property type="entry name" value="Beta_defensin_dom"/>
</dbReference>
<comment type="similarity">
    <text evidence="2 9">Belongs to the beta-defensin family.</text>
</comment>
<proteinExistence type="inferred from homology"/>
<keyword evidence="8" id="KW-1015">Disulfide bond</keyword>
<reference evidence="12 13" key="1">
    <citation type="submission" date="2018-11" db="EMBL/GenBank/DDBJ databases">
        <title>Haplotype-resolved cattle genomes.</title>
        <authorList>
            <person name="Low W.Y."/>
            <person name="Tearle R."/>
            <person name="Bickhart D.M."/>
            <person name="Rosen B.D."/>
            <person name="Koren S."/>
            <person name="Rhie A."/>
            <person name="Hiendleder S."/>
            <person name="Phillippy A.M."/>
            <person name="Smith T.P.L."/>
            <person name="Williams J.L."/>
        </authorList>
    </citation>
    <scope>NUCLEOTIDE SEQUENCE [LARGE SCALE GENOMIC DNA]</scope>
</reference>
<comment type="function">
    <text evidence="9">Has antibacterial activity.</text>
</comment>
<protein>
    <recommendedName>
        <fullName evidence="9">Beta-defensin</fullName>
    </recommendedName>
</protein>
<evidence type="ECO:0000256" key="2">
    <source>
        <dbReference type="ARBA" id="ARBA00007371"/>
    </source>
</evidence>
<dbReference type="AlphaFoldDB" id="A0A4W2GZI4"/>
<dbReference type="Pfam" id="PF13841">
    <property type="entry name" value="Defensin_beta_2"/>
    <property type="match status" value="1"/>
</dbReference>
<dbReference type="Proteomes" id="UP000429181">
    <property type="component" value="Chromosome 13"/>
</dbReference>
<dbReference type="GO" id="GO:0042742">
    <property type="term" value="P:defense response to bacterium"/>
    <property type="evidence" value="ECO:0007669"/>
    <property type="project" value="UniProtKB-UniRule"/>
</dbReference>
<feature type="domain" description="Beta-defensin" evidence="11">
    <location>
        <begin position="55"/>
        <end position="83"/>
    </location>
</feature>
<evidence type="ECO:0000313" key="13">
    <source>
        <dbReference type="Proteomes" id="UP000429181"/>
    </source>
</evidence>
<reference evidence="12" key="2">
    <citation type="submission" date="2025-08" db="UniProtKB">
        <authorList>
            <consortium name="Ensembl"/>
        </authorList>
    </citation>
    <scope>IDENTIFICATION</scope>
</reference>
<feature type="chain" id="PRO_5021443215" description="Beta-defensin" evidence="10">
    <location>
        <begin position="50"/>
        <end position="99"/>
    </location>
</feature>
<feature type="signal peptide" evidence="10">
    <location>
        <begin position="1"/>
        <end position="49"/>
    </location>
</feature>
<keyword evidence="5 10" id="KW-0732">Signal</keyword>
<name>A0A4W2GZI4_BOBOX</name>
<accession>A0A4W2GZI4</accession>
<organism evidence="12 13">
    <name type="scientific">Bos indicus x Bos taurus</name>
    <name type="common">Hybrid cattle</name>
    <dbReference type="NCBI Taxonomy" id="30522"/>
    <lineage>
        <taxon>Eukaryota</taxon>
        <taxon>Metazoa</taxon>
        <taxon>Chordata</taxon>
        <taxon>Craniata</taxon>
        <taxon>Vertebrata</taxon>
        <taxon>Euteleostomi</taxon>
        <taxon>Mammalia</taxon>
        <taxon>Eutheria</taxon>
        <taxon>Laurasiatheria</taxon>
        <taxon>Artiodactyla</taxon>
        <taxon>Ruminantia</taxon>
        <taxon>Pecora</taxon>
        <taxon>Bovidae</taxon>
        <taxon>Bovinae</taxon>
        <taxon>Bos</taxon>
    </lineage>
</organism>
<evidence type="ECO:0000256" key="3">
    <source>
        <dbReference type="ARBA" id="ARBA00022525"/>
    </source>
</evidence>
<evidence type="ECO:0000256" key="7">
    <source>
        <dbReference type="ARBA" id="ARBA00023022"/>
    </source>
</evidence>
<evidence type="ECO:0000256" key="1">
    <source>
        <dbReference type="ARBA" id="ARBA00004613"/>
    </source>
</evidence>
<evidence type="ECO:0000256" key="4">
    <source>
        <dbReference type="ARBA" id="ARBA00022529"/>
    </source>
</evidence>
<dbReference type="PANTHER" id="PTHR15001:SF5">
    <property type="entry name" value="BETA-DEFENSIN"/>
    <property type="match status" value="1"/>
</dbReference>
<evidence type="ECO:0000313" key="12">
    <source>
        <dbReference type="Ensembl" id="ENSBIXP00005022993.1"/>
    </source>
</evidence>
<dbReference type="Gene3D" id="3.10.360.10">
    <property type="entry name" value="Antimicrobial Peptide, Beta-defensin 2, Chain A"/>
    <property type="match status" value="1"/>
</dbReference>
<evidence type="ECO:0000259" key="11">
    <source>
        <dbReference type="Pfam" id="PF13841"/>
    </source>
</evidence>
<dbReference type="PANTHER" id="PTHR15001">
    <property type="entry name" value="BETA-DEFENSIN 123-RELATED"/>
    <property type="match status" value="1"/>
</dbReference>
<evidence type="ECO:0000256" key="5">
    <source>
        <dbReference type="ARBA" id="ARBA00022729"/>
    </source>
</evidence>
<comment type="subcellular location">
    <subcellularLocation>
        <location evidence="1 9">Secreted</location>
    </subcellularLocation>
</comment>
<keyword evidence="4 9" id="KW-0929">Antimicrobial</keyword>
<evidence type="ECO:0000256" key="8">
    <source>
        <dbReference type="ARBA" id="ARBA00023157"/>
    </source>
</evidence>
<dbReference type="GO" id="GO:0005576">
    <property type="term" value="C:extracellular region"/>
    <property type="evidence" value="ECO:0007669"/>
    <property type="project" value="UniProtKB-SubCell"/>
</dbReference>
<dbReference type="GO" id="GO:0045087">
    <property type="term" value="P:innate immune response"/>
    <property type="evidence" value="ECO:0007669"/>
    <property type="project" value="InterPro"/>
</dbReference>
<keyword evidence="3 9" id="KW-0964">Secreted</keyword>
<evidence type="ECO:0000256" key="6">
    <source>
        <dbReference type="ARBA" id="ARBA00022940"/>
    </source>
</evidence>
<keyword evidence="7 9" id="KW-0044">Antibiotic</keyword>
<evidence type="ECO:0000256" key="9">
    <source>
        <dbReference type="RuleBase" id="RU231113"/>
    </source>
</evidence>
<dbReference type="GeneTree" id="ENSGT00940000163582"/>
<sequence>MKTFLLTLAALLLSSQVIPELRLLSGLPEVMKTFLLTLAALLLSSQVIADSTEDCWNLHGNCRDSCHKNEKVYVLCLSGKLCCVKPKYQPHGLPKLTKG</sequence>
<dbReference type="InterPro" id="IPR050544">
    <property type="entry name" value="Beta-defensin"/>
</dbReference>
<evidence type="ECO:0000256" key="10">
    <source>
        <dbReference type="SAM" id="SignalP"/>
    </source>
</evidence>